<dbReference type="VEuPathDB" id="VectorBase:GBRI038588"/>
<dbReference type="Gene3D" id="3.80.10.10">
    <property type="entry name" value="Ribonuclease Inhibitor"/>
    <property type="match status" value="1"/>
</dbReference>
<dbReference type="AlphaFoldDB" id="A0A1A9WZK4"/>
<dbReference type="SUPFAM" id="SSF52047">
    <property type="entry name" value="RNI-like"/>
    <property type="match status" value="1"/>
</dbReference>
<sequence length="171" mass="20291">MCQLSEDSFQMPTIRLEKLTLNANDCPTNCLNVLAGHASPLRWFQLYHPRGMNLTVQDQFQEIFRKFTQLAKHDLRTLRITDEEMVYVFRHLTHLRHLLLEPCVSENGIEYFCSEHQTVSNLKRLQTLQIWVCPIKVLQRLNLNFKFKGLTKLVPQFCHRSEKFSILQLYI</sequence>
<accession>A0A1A9WZK4</accession>
<dbReference type="Proteomes" id="UP000091820">
    <property type="component" value="Unassembled WGS sequence"/>
</dbReference>
<protein>
    <submittedName>
        <fullName evidence="1">Uncharacterized protein</fullName>
    </submittedName>
</protein>
<organism evidence="1 2">
    <name type="scientific">Glossina brevipalpis</name>
    <dbReference type="NCBI Taxonomy" id="37001"/>
    <lineage>
        <taxon>Eukaryota</taxon>
        <taxon>Metazoa</taxon>
        <taxon>Ecdysozoa</taxon>
        <taxon>Arthropoda</taxon>
        <taxon>Hexapoda</taxon>
        <taxon>Insecta</taxon>
        <taxon>Pterygota</taxon>
        <taxon>Neoptera</taxon>
        <taxon>Endopterygota</taxon>
        <taxon>Diptera</taxon>
        <taxon>Brachycera</taxon>
        <taxon>Muscomorpha</taxon>
        <taxon>Hippoboscoidea</taxon>
        <taxon>Glossinidae</taxon>
        <taxon>Glossina</taxon>
    </lineage>
</organism>
<evidence type="ECO:0000313" key="1">
    <source>
        <dbReference type="EnsemblMetazoa" id="GBRI038588-PA"/>
    </source>
</evidence>
<reference evidence="1" key="2">
    <citation type="submission" date="2020-05" db="UniProtKB">
        <authorList>
            <consortium name="EnsemblMetazoa"/>
        </authorList>
    </citation>
    <scope>IDENTIFICATION</scope>
    <source>
        <strain evidence="1">IAEA</strain>
    </source>
</reference>
<keyword evidence="2" id="KW-1185">Reference proteome</keyword>
<name>A0A1A9WZK4_9MUSC</name>
<dbReference type="InterPro" id="IPR032675">
    <property type="entry name" value="LRR_dom_sf"/>
</dbReference>
<dbReference type="EnsemblMetazoa" id="GBRI038588-RA">
    <property type="protein sequence ID" value="GBRI038588-PA"/>
    <property type="gene ID" value="GBRI038588"/>
</dbReference>
<evidence type="ECO:0000313" key="2">
    <source>
        <dbReference type="Proteomes" id="UP000091820"/>
    </source>
</evidence>
<reference evidence="2" key="1">
    <citation type="submission" date="2014-03" db="EMBL/GenBank/DDBJ databases">
        <authorList>
            <person name="Aksoy S."/>
            <person name="Warren W."/>
            <person name="Wilson R.K."/>
        </authorList>
    </citation>
    <scope>NUCLEOTIDE SEQUENCE [LARGE SCALE GENOMIC DNA]</scope>
    <source>
        <strain evidence="2">IAEA</strain>
    </source>
</reference>
<proteinExistence type="predicted"/>